<accession>A0A1I7TN62</accession>
<keyword evidence="2" id="KW-1185">Reference proteome</keyword>
<organism evidence="2 3">
    <name type="scientific">Caenorhabditis tropicalis</name>
    <dbReference type="NCBI Taxonomy" id="1561998"/>
    <lineage>
        <taxon>Eukaryota</taxon>
        <taxon>Metazoa</taxon>
        <taxon>Ecdysozoa</taxon>
        <taxon>Nematoda</taxon>
        <taxon>Chromadorea</taxon>
        <taxon>Rhabditida</taxon>
        <taxon>Rhabditina</taxon>
        <taxon>Rhabditomorpha</taxon>
        <taxon>Rhabditoidea</taxon>
        <taxon>Rhabditidae</taxon>
        <taxon>Peloderinae</taxon>
        <taxon>Caenorhabditis</taxon>
    </lineage>
</organism>
<feature type="chain" id="PRO_5009307718" evidence="1">
    <location>
        <begin position="20"/>
        <end position="114"/>
    </location>
</feature>
<evidence type="ECO:0000313" key="2">
    <source>
        <dbReference type="Proteomes" id="UP000095282"/>
    </source>
</evidence>
<keyword evidence="1" id="KW-0732">Signal</keyword>
<dbReference type="eggNOG" id="ENOG502TJ14">
    <property type="taxonomic scope" value="Eukaryota"/>
</dbReference>
<protein>
    <submittedName>
        <fullName evidence="3">C-type lectin domain-containing protein</fullName>
    </submittedName>
</protein>
<dbReference type="WBParaSite" id="Csp11.Scaffold629.g10094.t1">
    <property type="protein sequence ID" value="Csp11.Scaffold629.g10094.t1"/>
    <property type="gene ID" value="Csp11.Scaffold629.g10094"/>
</dbReference>
<feature type="signal peptide" evidence="1">
    <location>
        <begin position="1"/>
        <end position="19"/>
    </location>
</feature>
<name>A0A1I7TN62_9PELO</name>
<evidence type="ECO:0000313" key="3">
    <source>
        <dbReference type="WBParaSite" id="Csp11.Scaffold629.g10094.t1"/>
    </source>
</evidence>
<evidence type="ECO:0000256" key="1">
    <source>
        <dbReference type="SAM" id="SignalP"/>
    </source>
</evidence>
<sequence>MHRFLTLIVLLQLATSIQAGDLRCYEGFVGMLSIVKNYDLCAVGVDMENNEKQYFGWNGENHIFNESRPIDWNQGDCFVIYEFDTIFTYCYCRESLCNRPKDFKHILNSAVYQR</sequence>
<dbReference type="AlphaFoldDB" id="A0A1I7TN62"/>
<proteinExistence type="predicted"/>
<dbReference type="Proteomes" id="UP000095282">
    <property type="component" value="Unplaced"/>
</dbReference>
<reference evidence="3" key="1">
    <citation type="submission" date="2016-11" db="UniProtKB">
        <authorList>
            <consortium name="WormBaseParasite"/>
        </authorList>
    </citation>
    <scope>IDENTIFICATION</scope>
</reference>